<evidence type="ECO:0000313" key="3">
    <source>
        <dbReference type="Proteomes" id="UP000011713"/>
    </source>
</evidence>
<accession>M4BLP9</accession>
<reference evidence="2" key="2">
    <citation type="submission" date="2015-06" db="UniProtKB">
        <authorList>
            <consortium name="EnsemblProtists"/>
        </authorList>
    </citation>
    <scope>IDENTIFICATION</scope>
    <source>
        <strain evidence="2">Emoy2</strain>
    </source>
</reference>
<organism evidence="2 3">
    <name type="scientific">Hyaloperonospora arabidopsidis (strain Emoy2)</name>
    <name type="common">Downy mildew agent</name>
    <name type="synonym">Peronospora arabidopsidis</name>
    <dbReference type="NCBI Taxonomy" id="559515"/>
    <lineage>
        <taxon>Eukaryota</taxon>
        <taxon>Sar</taxon>
        <taxon>Stramenopiles</taxon>
        <taxon>Oomycota</taxon>
        <taxon>Peronosporomycetes</taxon>
        <taxon>Peronosporales</taxon>
        <taxon>Peronosporaceae</taxon>
        <taxon>Hyaloperonospora</taxon>
    </lineage>
</organism>
<feature type="region of interest" description="Disordered" evidence="1">
    <location>
        <begin position="34"/>
        <end position="96"/>
    </location>
</feature>
<dbReference type="InParanoid" id="M4BLP9"/>
<reference evidence="3" key="1">
    <citation type="journal article" date="2010" name="Science">
        <title>Signatures of adaptation to obligate biotrophy in the Hyaloperonospora arabidopsidis genome.</title>
        <authorList>
            <person name="Baxter L."/>
            <person name="Tripathy S."/>
            <person name="Ishaque N."/>
            <person name="Boot N."/>
            <person name="Cabral A."/>
            <person name="Kemen E."/>
            <person name="Thines M."/>
            <person name="Ah-Fong A."/>
            <person name="Anderson R."/>
            <person name="Badejoko W."/>
            <person name="Bittner-Eddy P."/>
            <person name="Boore J.L."/>
            <person name="Chibucos M.C."/>
            <person name="Coates M."/>
            <person name="Dehal P."/>
            <person name="Delehaunty K."/>
            <person name="Dong S."/>
            <person name="Downton P."/>
            <person name="Dumas B."/>
            <person name="Fabro G."/>
            <person name="Fronick C."/>
            <person name="Fuerstenberg S.I."/>
            <person name="Fulton L."/>
            <person name="Gaulin E."/>
            <person name="Govers F."/>
            <person name="Hughes L."/>
            <person name="Humphray S."/>
            <person name="Jiang R.H."/>
            <person name="Judelson H."/>
            <person name="Kamoun S."/>
            <person name="Kyung K."/>
            <person name="Meijer H."/>
            <person name="Minx P."/>
            <person name="Morris P."/>
            <person name="Nelson J."/>
            <person name="Phuntumart V."/>
            <person name="Qutob D."/>
            <person name="Rehmany A."/>
            <person name="Rougon-Cardoso A."/>
            <person name="Ryden P."/>
            <person name="Torto-Alalibo T."/>
            <person name="Studholme D."/>
            <person name="Wang Y."/>
            <person name="Win J."/>
            <person name="Wood J."/>
            <person name="Clifton S.W."/>
            <person name="Rogers J."/>
            <person name="Van den Ackerveken G."/>
            <person name="Jones J.D."/>
            <person name="McDowell J.M."/>
            <person name="Beynon J."/>
            <person name="Tyler B.M."/>
        </authorList>
    </citation>
    <scope>NUCLEOTIDE SEQUENCE [LARGE SCALE GENOMIC DNA]</scope>
    <source>
        <strain evidence="3">Emoy2</strain>
    </source>
</reference>
<feature type="compositionally biased region" description="Basic and acidic residues" evidence="1">
    <location>
        <begin position="64"/>
        <end position="73"/>
    </location>
</feature>
<protein>
    <submittedName>
        <fullName evidence="2">Uncharacterized protein</fullName>
    </submittedName>
</protein>
<dbReference type="AlphaFoldDB" id="M4BLP9"/>
<evidence type="ECO:0000313" key="2">
    <source>
        <dbReference type="EnsemblProtists" id="HpaP807334"/>
    </source>
</evidence>
<dbReference type="EnsemblProtists" id="HpaT807334">
    <property type="protein sequence ID" value="HpaP807334"/>
    <property type="gene ID" value="HpaG807334"/>
</dbReference>
<dbReference type="Proteomes" id="UP000011713">
    <property type="component" value="Unassembled WGS sequence"/>
</dbReference>
<sequence>MTKEEIASRKLQFCLVVVEALSSPSPIIAAFSSTAGANVPAGDVDDDKLDDNEDVGEGEERIEDENHDRDDQLVNKSKLQQSSAETIRPIIPKPQGGGRCAIKLVNMAVQIQSRYQQLCHQFERGSTLSLLLDEDGANLNG</sequence>
<evidence type="ECO:0000256" key="1">
    <source>
        <dbReference type="SAM" id="MobiDB-lite"/>
    </source>
</evidence>
<feature type="compositionally biased region" description="Acidic residues" evidence="1">
    <location>
        <begin position="43"/>
        <end position="63"/>
    </location>
</feature>
<keyword evidence="3" id="KW-1185">Reference proteome</keyword>
<proteinExistence type="predicted"/>
<dbReference type="VEuPathDB" id="FungiDB:HpaG807334"/>
<name>M4BLP9_HYAAE</name>
<feature type="compositionally biased region" description="Polar residues" evidence="1">
    <location>
        <begin position="74"/>
        <end position="85"/>
    </location>
</feature>
<dbReference type="EMBL" id="JH598389">
    <property type="status" value="NOT_ANNOTATED_CDS"/>
    <property type="molecule type" value="Genomic_DNA"/>
</dbReference>
<dbReference type="HOGENOM" id="CLU_1829053_0_0_1"/>